<dbReference type="EMBL" id="ML741802">
    <property type="protein sequence ID" value="KAE8326074.1"/>
    <property type="molecule type" value="Genomic_DNA"/>
</dbReference>
<sequence>MNFFFCSSSVILSKKLDDSKYKPSQRHLLSAVWLVWALLNVCTAAALASEYATVLRSMYNDDQ</sequence>
<name>A0A5N6WYQ4_9EURO</name>
<protein>
    <submittedName>
        <fullName evidence="1">Uncharacterized protein</fullName>
    </submittedName>
</protein>
<gene>
    <name evidence="1" type="ORF">BDV39DRAFT_177433</name>
</gene>
<proteinExistence type="predicted"/>
<reference evidence="2" key="1">
    <citation type="submission" date="2019-04" db="EMBL/GenBank/DDBJ databases">
        <title>Friends and foes A comparative genomics studyof 23 Aspergillus species from section Flavi.</title>
        <authorList>
            <consortium name="DOE Joint Genome Institute"/>
            <person name="Kjaerbolling I."/>
            <person name="Vesth T."/>
            <person name="Frisvad J.C."/>
            <person name="Nybo J.L."/>
            <person name="Theobald S."/>
            <person name="Kildgaard S."/>
            <person name="Isbrandt T."/>
            <person name="Kuo A."/>
            <person name="Sato A."/>
            <person name="Lyhne E.K."/>
            <person name="Kogle M.E."/>
            <person name="Wiebenga A."/>
            <person name="Kun R.S."/>
            <person name="Lubbers R.J."/>
            <person name="Makela M.R."/>
            <person name="Barry K."/>
            <person name="Chovatia M."/>
            <person name="Clum A."/>
            <person name="Daum C."/>
            <person name="Haridas S."/>
            <person name="He G."/>
            <person name="LaButti K."/>
            <person name="Lipzen A."/>
            <person name="Mondo S."/>
            <person name="Riley R."/>
            <person name="Salamov A."/>
            <person name="Simmons B.A."/>
            <person name="Magnuson J.K."/>
            <person name="Henrissat B."/>
            <person name="Mortensen U.H."/>
            <person name="Larsen T.O."/>
            <person name="Devries R.P."/>
            <person name="Grigoriev I.V."/>
            <person name="Machida M."/>
            <person name="Baker S.E."/>
            <person name="Andersen M.R."/>
        </authorList>
    </citation>
    <scope>NUCLEOTIDE SEQUENCE [LARGE SCALE GENOMIC DNA]</scope>
    <source>
        <strain evidence="2">CBS 130017</strain>
    </source>
</reference>
<keyword evidence="2" id="KW-1185">Reference proteome</keyword>
<dbReference type="Proteomes" id="UP000325945">
    <property type="component" value="Unassembled WGS sequence"/>
</dbReference>
<organism evidence="1 2">
    <name type="scientific">Aspergillus sergii</name>
    <dbReference type="NCBI Taxonomy" id="1034303"/>
    <lineage>
        <taxon>Eukaryota</taxon>
        <taxon>Fungi</taxon>
        <taxon>Dikarya</taxon>
        <taxon>Ascomycota</taxon>
        <taxon>Pezizomycotina</taxon>
        <taxon>Eurotiomycetes</taxon>
        <taxon>Eurotiomycetidae</taxon>
        <taxon>Eurotiales</taxon>
        <taxon>Aspergillaceae</taxon>
        <taxon>Aspergillus</taxon>
        <taxon>Aspergillus subgen. Circumdati</taxon>
    </lineage>
</organism>
<evidence type="ECO:0000313" key="2">
    <source>
        <dbReference type="Proteomes" id="UP000325945"/>
    </source>
</evidence>
<dbReference type="AlphaFoldDB" id="A0A5N6WYQ4"/>
<accession>A0A5N6WYQ4</accession>
<evidence type="ECO:0000313" key="1">
    <source>
        <dbReference type="EMBL" id="KAE8326074.1"/>
    </source>
</evidence>